<dbReference type="Pfam" id="PF02368">
    <property type="entry name" value="Big_2"/>
    <property type="match status" value="1"/>
</dbReference>
<sequence>MRARRLLPALLPLLLGCGVGDVSISISPRTVSVPAGGQAAFTASVGSAGNKNVVWSTSGGGTVDASGHFQAPVTAGTCTVTAQAQADPSKAATALVTVTQTVTMTPATADLALGATQAFTALVIATGDTAFTWTIQEGAIGGTIDATGFYTAPSLPGTFHIVATNIADPTQVGIALVTVGGGS</sequence>
<organism evidence="2 3">
    <name type="scientific">Geothrix rubra</name>
    <dbReference type="NCBI Taxonomy" id="2927977"/>
    <lineage>
        <taxon>Bacteria</taxon>
        <taxon>Pseudomonadati</taxon>
        <taxon>Acidobacteriota</taxon>
        <taxon>Holophagae</taxon>
        <taxon>Holophagales</taxon>
        <taxon>Holophagaceae</taxon>
        <taxon>Geothrix</taxon>
    </lineage>
</organism>
<evidence type="ECO:0000313" key="2">
    <source>
        <dbReference type="EMBL" id="GLH70291.1"/>
    </source>
</evidence>
<proteinExistence type="predicted"/>
<gene>
    <name evidence="2" type="ORF">GETHPA_18240</name>
</gene>
<dbReference type="Proteomes" id="UP001165089">
    <property type="component" value="Unassembled WGS sequence"/>
</dbReference>
<keyword evidence="3" id="KW-1185">Reference proteome</keyword>
<dbReference type="SUPFAM" id="SSF49373">
    <property type="entry name" value="Invasin/intimin cell-adhesion fragments"/>
    <property type="match status" value="1"/>
</dbReference>
<evidence type="ECO:0000313" key="3">
    <source>
        <dbReference type="Proteomes" id="UP001165089"/>
    </source>
</evidence>
<dbReference type="InterPro" id="IPR003343">
    <property type="entry name" value="Big_2"/>
</dbReference>
<dbReference type="PROSITE" id="PS51257">
    <property type="entry name" value="PROKAR_LIPOPROTEIN"/>
    <property type="match status" value="1"/>
</dbReference>
<feature type="domain" description="BIG2" evidence="1">
    <location>
        <begin position="23"/>
        <end position="91"/>
    </location>
</feature>
<dbReference type="RefSeq" id="WP_338001141.1">
    <property type="nucleotide sequence ID" value="NZ_BSDD01000003.1"/>
</dbReference>
<dbReference type="EMBL" id="BSDD01000003">
    <property type="protein sequence ID" value="GLH70291.1"/>
    <property type="molecule type" value="Genomic_DNA"/>
</dbReference>
<name>A0ABQ5Q760_9BACT</name>
<accession>A0ABQ5Q760</accession>
<dbReference type="InterPro" id="IPR008964">
    <property type="entry name" value="Invasin/intimin_cell_adhesion"/>
</dbReference>
<comment type="caution">
    <text evidence="2">The sequence shown here is derived from an EMBL/GenBank/DDBJ whole genome shotgun (WGS) entry which is preliminary data.</text>
</comment>
<evidence type="ECO:0000259" key="1">
    <source>
        <dbReference type="Pfam" id="PF02368"/>
    </source>
</evidence>
<dbReference type="Gene3D" id="2.60.40.1080">
    <property type="match status" value="1"/>
</dbReference>
<reference evidence="2 3" key="1">
    <citation type="journal article" date="2023" name="Antonie Van Leeuwenhoek">
        <title>Mesoterricola silvestris gen. nov., sp. nov., Mesoterricola sediminis sp. nov., Geothrix oryzae sp. nov., Geothrix edaphica sp. nov., Geothrix rubra sp. nov., and Geothrix limicola sp. nov., six novel members of Acidobacteriota isolated from soils.</title>
        <authorList>
            <person name="Itoh H."/>
            <person name="Sugisawa Y."/>
            <person name="Mise K."/>
            <person name="Xu Z."/>
            <person name="Kuniyasu M."/>
            <person name="Ushijima N."/>
            <person name="Kawano K."/>
            <person name="Kobayashi E."/>
            <person name="Shiratori Y."/>
            <person name="Masuda Y."/>
            <person name="Senoo K."/>
        </authorList>
    </citation>
    <scope>NUCLEOTIDE SEQUENCE [LARGE SCALE GENOMIC DNA]</scope>
    <source>
        <strain evidence="2 3">Red803</strain>
    </source>
</reference>
<protein>
    <recommendedName>
        <fullName evidence="1">BIG2 domain-containing protein</fullName>
    </recommendedName>
</protein>